<reference evidence="2" key="1">
    <citation type="journal article" date="2019" name="Int. J. Syst. Evol. Microbiol.">
        <title>The Global Catalogue of Microorganisms (GCM) 10K type strain sequencing project: providing services to taxonomists for standard genome sequencing and annotation.</title>
        <authorList>
            <consortium name="The Broad Institute Genomics Platform"/>
            <consortium name="The Broad Institute Genome Sequencing Center for Infectious Disease"/>
            <person name="Wu L."/>
            <person name="Ma J."/>
        </authorList>
    </citation>
    <scope>NUCLEOTIDE SEQUENCE [LARGE SCALE GENOMIC DNA]</scope>
    <source>
        <strain evidence="2">CGMCC 4.7177</strain>
    </source>
</reference>
<dbReference type="Pfam" id="PF06338">
    <property type="entry name" value="ComK"/>
    <property type="match status" value="1"/>
</dbReference>
<evidence type="ECO:0000313" key="2">
    <source>
        <dbReference type="Proteomes" id="UP001597218"/>
    </source>
</evidence>
<dbReference type="RefSeq" id="WP_381535496.1">
    <property type="nucleotide sequence ID" value="NZ_JBHUGI010000004.1"/>
</dbReference>
<dbReference type="Proteomes" id="UP001597218">
    <property type="component" value="Unassembled WGS sequence"/>
</dbReference>
<name>A0ABW4SBJ6_9BACL</name>
<dbReference type="EMBL" id="JBHUGI010000004">
    <property type="protein sequence ID" value="MFD1926842.1"/>
    <property type="molecule type" value="Genomic_DNA"/>
</dbReference>
<organism evidence="1 2">
    <name type="scientific">Sporosarcina siberiensis</name>
    <dbReference type="NCBI Taxonomy" id="1365606"/>
    <lineage>
        <taxon>Bacteria</taxon>
        <taxon>Bacillati</taxon>
        <taxon>Bacillota</taxon>
        <taxon>Bacilli</taxon>
        <taxon>Bacillales</taxon>
        <taxon>Caryophanaceae</taxon>
        <taxon>Sporosarcina</taxon>
    </lineage>
</organism>
<gene>
    <name evidence="1" type="ORF">ACFSFY_01975</name>
</gene>
<keyword evidence="2" id="KW-1185">Reference proteome</keyword>
<protein>
    <submittedName>
        <fullName evidence="1">Competence protein ComK</fullName>
    </submittedName>
</protein>
<sequence>MERSRRKSNYHISFETFALQPILDGATQSTLVIERSEQFIVPKSSEQIVKKSCDYYGETFQNITNASRHILGNRHKTPIIIAHDFKTPFILLPTMSPASSHNEWIALHAIENIKPNKMGCLIYLENNKQIQVGVSATTIHRQYAYACFLHKDFIKKQESINRKSLHFPYRGL</sequence>
<evidence type="ECO:0000313" key="1">
    <source>
        <dbReference type="EMBL" id="MFD1926842.1"/>
    </source>
</evidence>
<dbReference type="InterPro" id="IPR010461">
    <property type="entry name" value="ComK"/>
</dbReference>
<comment type="caution">
    <text evidence="1">The sequence shown here is derived from an EMBL/GenBank/DDBJ whole genome shotgun (WGS) entry which is preliminary data.</text>
</comment>
<accession>A0ABW4SBJ6</accession>
<proteinExistence type="predicted"/>